<feature type="domain" description="Acyltransferase 3" evidence="2">
    <location>
        <begin position="9"/>
        <end position="323"/>
    </location>
</feature>
<feature type="transmembrane region" description="Helical" evidence="1">
    <location>
        <begin position="230"/>
        <end position="246"/>
    </location>
</feature>
<dbReference type="InterPro" id="IPR050879">
    <property type="entry name" value="Acyltransferase_3"/>
</dbReference>
<keyword evidence="1" id="KW-0472">Membrane</keyword>
<dbReference type="Proteomes" id="UP000017142">
    <property type="component" value="Unassembled WGS sequence"/>
</dbReference>
<dbReference type="GO" id="GO:0016747">
    <property type="term" value="F:acyltransferase activity, transferring groups other than amino-acyl groups"/>
    <property type="evidence" value="ECO:0007669"/>
    <property type="project" value="InterPro"/>
</dbReference>
<feature type="transmembrane region" description="Helical" evidence="1">
    <location>
        <begin position="252"/>
        <end position="269"/>
    </location>
</feature>
<dbReference type="RefSeq" id="WP_022634413.1">
    <property type="nucleotide sequence ID" value="NZ_AMWE01000004.1"/>
</dbReference>
<feature type="transmembrane region" description="Helical" evidence="1">
    <location>
        <begin position="7"/>
        <end position="27"/>
    </location>
</feature>
<feature type="transmembrane region" description="Helical" evidence="1">
    <location>
        <begin position="306"/>
        <end position="324"/>
    </location>
</feature>
<evidence type="ECO:0000313" key="3">
    <source>
        <dbReference type="EMBL" id="ERO56467.1"/>
    </source>
</evidence>
<keyword evidence="1" id="KW-0812">Transmembrane</keyword>
<dbReference type="GeneID" id="43517528"/>
<dbReference type="EMBL" id="AMWE01000004">
    <property type="protein sequence ID" value="ERO56467.1"/>
    <property type="molecule type" value="Genomic_DNA"/>
</dbReference>
<organism evidence="3 4">
    <name type="scientific">Dickeya solani D s0432-1</name>
    <dbReference type="NCBI Taxonomy" id="1231725"/>
    <lineage>
        <taxon>Bacteria</taxon>
        <taxon>Pseudomonadati</taxon>
        <taxon>Pseudomonadota</taxon>
        <taxon>Gammaproteobacteria</taxon>
        <taxon>Enterobacterales</taxon>
        <taxon>Pectobacteriaceae</taxon>
        <taxon>Dickeya</taxon>
    </lineage>
</organism>
<feature type="transmembrane region" description="Helical" evidence="1">
    <location>
        <begin position="78"/>
        <end position="98"/>
    </location>
</feature>
<dbReference type="PANTHER" id="PTHR23028:SF53">
    <property type="entry name" value="ACYL_TRANSF_3 DOMAIN-CONTAINING PROTEIN"/>
    <property type="match status" value="1"/>
</dbReference>
<feature type="transmembrane region" description="Helical" evidence="1">
    <location>
        <begin position="148"/>
        <end position="168"/>
    </location>
</feature>
<feature type="transmembrane region" description="Helical" evidence="1">
    <location>
        <begin position="281"/>
        <end position="300"/>
    </location>
</feature>
<comment type="caution">
    <text evidence="3">The sequence shown here is derived from an EMBL/GenBank/DDBJ whole genome shotgun (WGS) entry which is preliminary data.</text>
</comment>
<feature type="transmembrane region" description="Helical" evidence="1">
    <location>
        <begin position="200"/>
        <end position="218"/>
    </location>
</feature>
<accession>A0AAV3K6H0</accession>
<name>A0AAV3K6H0_9GAMM</name>
<feature type="transmembrane region" description="Helical" evidence="1">
    <location>
        <begin position="39"/>
        <end position="58"/>
    </location>
</feature>
<evidence type="ECO:0000313" key="4">
    <source>
        <dbReference type="Proteomes" id="UP000017142"/>
    </source>
</evidence>
<evidence type="ECO:0000256" key="1">
    <source>
        <dbReference type="SAM" id="Phobius"/>
    </source>
</evidence>
<gene>
    <name evidence="3" type="ORF">A544_3016</name>
</gene>
<dbReference type="InterPro" id="IPR002656">
    <property type="entry name" value="Acyl_transf_3_dom"/>
</dbReference>
<dbReference type="GO" id="GO:0016020">
    <property type="term" value="C:membrane"/>
    <property type="evidence" value="ECO:0007669"/>
    <property type="project" value="TreeGrafter"/>
</dbReference>
<keyword evidence="1" id="KW-1133">Transmembrane helix</keyword>
<proteinExistence type="predicted"/>
<protein>
    <recommendedName>
        <fullName evidence="2">Acyltransferase 3 domain-containing protein</fullName>
    </recommendedName>
</protein>
<reference evidence="4" key="1">
    <citation type="journal article" date="2013" name="Diversity">
        <title>Genome Sequence of Dickeya solani, a New soft Rot Pathogen of Potato, Suggests its Emergence May Be Related to a Novel Combination of Non-Ribosomal Peptide/Polyketide Synthetase Clusters.</title>
        <authorList>
            <person name="Garlant L."/>
            <person name="Koskinen P."/>
            <person name="Rouhiainen L."/>
            <person name="Laine P."/>
            <person name="Paulin L."/>
            <person name="Auvinen P."/>
            <person name="Holm L."/>
            <person name="Pirhonen M."/>
        </authorList>
    </citation>
    <scope>NUCLEOTIDE SEQUENCE [LARGE SCALE GENOMIC DNA]</scope>
    <source>
        <strain evidence="4">D s0432-1</strain>
    </source>
</reference>
<dbReference type="Pfam" id="PF01757">
    <property type="entry name" value="Acyl_transf_3"/>
    <property type="match status" value="1"/>
</dbReference>
<evidence type="ECO:0000259" key="2">
    <source>
        <dbReference type="Pfam" id="PF01757"/>
    </source>
</evidence>
<dbReference type="PANTHER" id="PTHR23028">
    <property type="entry name" value="ACETYLTRANSFERASE"/>
    <property type="match status" value="1"/>
</dbReference>
<dbReference type="GO" id="GO:0009103">
    <property type="term" value="P:lipopolysaccharide biosynthetic process"/>
    <property type="evidence" value="ECO:0007669"/>
    <property type="project" value="TreeGrafter"/>
</dbReference>
<sequence length="333" mass="38127">MKETDSNIFDIVRHTAAILVIFSHNYVLHGVNEPSFNNLSIGGFAVLTFFSISGYLIAQSYTNAKSNSEYLKKRTLRIFPGLSICLIFTIYICCGIFGRDDFIDWISSTKPIYPYFHFLLLKGVSYPESYLNYFTSDYIYKNSINGSLWTLFFEVFDYALTLVFLGIFKRKIKGAMIFLLGSILIQSACIISNINTYYIVNATFLSIAFSIGVVLFLTKEHWKQDRKIKLILTLISILFITISTAGKILYPLLPLGWGMLVLITSFSFKDNIIKRRFDFSYGIYIYAFPIQQIIINVFHTGMISDFIYSLIISIAIAALSWFLVEKPALRIAR</sequence>
<dbReference type="AlphaFoldDB" id="A0AAV3K6H0"/>
<feature type="transmembrane region" description="Helical" evidence="1">
    <location>
        <begin position="175"/>
        <end position="194"/>
    </location>
</feature>